<organism evidence="2 3">
    <name type="scientific">Trichomonas vaginalis (strain ATCC PRA-98 / G3)</name>
    <dbReference type="NCBI Taxonomy" id="412133"/>
    <lineage>
        <taxon>Eukaryota</taxon>
        <taxon>Metamonada</taxon>
        <taxon>Parabasalia</taxon>
        <taxon>Trichomonadida</taxon>
        <taxon>Trichomonadidae</taxon>
        <taxon>Trichomonas</taxon>
    </lineage>
</organism>
<reference evidence="2" key="2">
    <citation type="journal article" date="2007" name="Science">
        <title>Draft genome sequence of the sexually transmitted pathogen Trichomonas vaginalis.</title>
        <authorList>
            <person name="Carlton J.M."/>
            <person name="Hirt R.P."/>
            <person name="Silva J.C."/>
            <person name="Delcher A.L."/>
            <person name="Schatz M."/>
            <person name="Zhao Q."/>
            <person name="Wortman J.R."/>
            <person name="Bidwell S.L."/>
            <person name="Alsmark U.C.M."/>
            <person name="Besteiro S."/>
            <person name="Sicheritz-Ponten T."/>
            <person name="Noel C.J."/>
            <person name="Dacks J.B."/>
            <person name="Foster P.G."/>
            <person name="Simillion C."/>
            <person name="Van de Peer Y."/>
            <person name="Miranda-Saavedra D."/>
            <person name="Barton G.J."/>
            <person name="Westrop G.D."/>
            <person name="Mueller S."/>
            <person name="Dessi D."/>
            <person name="Fiori P.L."/>
            <person name="Ren Q."/>
            <person name="Paulsen I."/>
            <person name="Zhang H."/>
            <person name="Bastida-Corcuera F.D."/>
            <person name="Simoes-Barbosa A."/>
            <person name="Brown M.T."/>
            <person name="Hayes R.D."/>
            <person name="Mukherjee M."/>
            <person name="Okumura C.Y."/>
            <person name="Schneider R."/>
            <person name="Smith A.J."/>
            <person name="Vanacova S."/>
            <person name="Villalvazo M."/>
            <person name="Haas B.J."/>
            <person name="Pertea M."/>
            <person name="Feldblyum T.V."/>
            <person name="Utterback T.R."/>
            <person name="Shu C.L."/>
            <person name="Osoegawa K."/>
            <person name="de Jong P.J."/>
            <person name="Hrdy I."/>
            <person name="Horvathova L."/>
            <person name="Zubacova Z."/>
            <person name="Dolezal P."/>
            <person name="Malik S.B."/>
            <person name="Logsdon J.M. Jr."/>
            <person name="Henze K."/>
            <person name="Gupta A."/>
            <person name="Wang C.C."/>
            <person name="Dunne R.L."/>
            <person name="Upcroft J.A."/>
            <person name="Upcroft P."/>
            <person name="White O."/>
            <person name="Salzberg S.L."/>
            <person name="Tang P."/>
            <person name="Chiu C.-H."/>
            <person name="Lee Y.-S."/>
            <person name="Embley T.M."/>
            <person name="Coombs G.H."/>
            <person name="Mottram J.C."/>
            <person name="Tachezy J."/>
            <person name="Fraser-Liggett C.M."/>
            <person name="Johnson P.J."/>
        </authorList>
    </citation>
    <scope>NUCLEOTIDE SEQUENCE [LARGE SCALE GENOMIC DNA]</scope>
    <source>
        <strain evidence="2">G3</strain>
    </source>
</reference>
<evidence type="ECO:0000313" key="3">
    <source>
        <dbReference type="Proteomes" id="UP000001542"/>
    </source>
</evidence>
<name>A2E8R0_TRIV3</name>
<dbReference type="EMBL" id="DS113328">
    <property type="protein sequence ID" value="EAY10999.1"/>
    <property type="molecule type" value="Genomic_DNA"/>
</dbReference>
<evidence type="ECO:0000313" key="2">
    <source>
        <dbReference type="EMBL" id="EAY10999.1"/>
    </source>
</evidence>
<reference evidence="2" key="1">
    <citation type="submission" date="2006-10" db="EMBL/GenBank/DDBJ databases">
        <authorList>
            <person name="Amadeo P."/>
            <person name="Zhao Q."/>
            <person name="Wortman J."/>
            <person name="Fraser-Liggett C."/>
            <person name="Carlton J."/>
        </authorList>
    </citation>
    <scope>NUCLEOTIDE SEQUENCE</scope>
    <source>
        <strain evidence="2">G3</strain>
    </source>
</reference>
<dbReference type="SMR" id="A2E8R0"/>
<evidence type="ECO:0000256" key="1">
    <source>
        <dbReference type="SAM" id="Coils"/>
    </source>
</evidence>
<accession>A2E8R0</accession>
<dbReference type="InParanoid" id="A2E8R0"/>
<keyword evidence="1" id="KW-0175">Coiled coil</keyword>
<keyword evidence="3" id="KW-1185">Reference proteome</keyword>
<dbReference type="KEGG" id="tva:75650557"/>
<dbReference type="VEuPathDB" id="TrichDB:TVAG_447020"/>
<feature type="coiled-coil region" evidence="1">
    <location>
        <begin position="34"/>
        <end position="68"/>
    </location>
</feature>
<protein>
    <submittedName>
        <fullName evidence="2">Uncharacterized protein</fullName>
    </submittedName>
</protein>
<proteinExistence type="predicted"/>
<dbReference type="AlphaFoldDB" id="A2E8R0"/>
<gene>
    <name evidence="2" type="ORF">TVAG_447020</name>
</gene>
<dbReference type="RefSeq" id="XP_001323222.1">
    <property type="nucleotide sequence ID" value="XM_001323187.1"/>
</dbReference>
<dbReference type="VEuPathDB" id="TrichDB:TVAGG3_0343430"/>
<dbReference type="Proteomes" id="UP000001542">
    <property type="component" value="Unassembled WGS sequence"/>
</dbReference>
<sequence length="70" mass="8128">MIMKLSVSTAQYYFINIITPILHELSEDEDLINKKKLKLAILKLLQNLDETDDNYELLTEAADNIEEDDD</sequence>